<dbReference type="InParanoid" id="W0DYA2"/>
<protein>
    <submittedName>
        <fullName evidence="1">Membrane protein</fullName>
    </submittedName>
</protein>
<proteinExistence type="predicted"/>
<name>W0DYA2_9GAMM</name>
<gene>
    <name evidence="1" type="ORF">THIAE_09560</name>
</gene>
<dbReference type="Gene3D" id="2.40.128.140">
    <property type="entry name" value="Outer membrane protein"/>
    <property type="match status" value="1"/>
</dbReference>
<evidence type="ECO:0000313" key="1">
    <source>
        <dbReference type="EMBL" id="AHF01969.1"/>
    </source>
</evidence>
<keyword evidence="2" id="KW-1185">Reference proteome</keyword>
<dbReference type="InterPro" id="IPR018707">
    <property type="entry name" value="LpxR"/>
</dbReference>
<sequence length="264" mass="29976">MGQWLPWFPDHQSTRHAYTIGQSMFTPEDLATASLLPFDRPYAGWLYATADLATRQDNQFDALSISIGIVGPYSQAEQSQKFVHQLIGAQDPKGWNNQLDNAVGVNLAYQRSWRIVEIQRNQHSLFDLTPYASGALGTVYRYLGTGINLRYGPHLADDYGVPKLQFGLPITHSIALSAAKSFSWYIFSGIEVRYVEYNYFLHGNNALTRQIQIQPNPWIGQLQAGVVFDWPRFSLTLNQMFQTKEYTSQVRAHNIGALSFSLKY</sequence>
<evidence type="ECO:0000313" key="2">
    <source>
        <dbReference type="Proteomes" id="UP000005380"/>
    </source>
</evidence>
<dbReference type="eggNOG" id="COG3528">
    <property type="taxonomic scope" value="Bacteria"/>
</dbReference>
<accession>W0DYA2</accession>
<dbReference type="Pfam" id="PF09982">
    <property type="entry name" value="LpxR"/>
    <property type="match status" value="1"/>
</dbReference>
<dbReference type="Proteomes" id="UP000005380">
    <property type="component" value="Chromosome"/>
</dbReference>
<dbReference type="AlphaFoldDB" id="W0DYA2"/>
<dbReference type="HOGENOM" id="CLU_055418_0_0_6"/>
<dbReference type="KEGG" id="tao:THIAE_09560"/>
<dbReference type="EMBL" id="CP007030">
    <property type="protein sequence ID" value="AHF01969.1"/>
    <property type="molecule type" value="Genomic_DNA"/>
</dbReference>
<organism evidence="1 2">
    <name type="scientific">Thiomicrospira aerophila AL3</name>
    <dbReference type="NCBI Taxonomy" id="717772"/>
    <lineage>
        <taxon>Bacteria</taxon>
        <taxon>Pseudomonadati</taxon>
        <taxon>Pseudomonadota</taxon>
        <taxon>Gammaproteobacteria</taxon>
        <taxon>Thiotrichales</taxon>
        <taxon>Piscirickettsiaceae</taxon>
        <taxon>Thiomicrospira</taxon>
    </lineage>
</organism>
<reference evidence="1 2" key="1">
    <citation type="submission" date="2013-12" db="EMBL/GenBank/DDBJ databases">
        <authorList>
            <consortium name="DOE Joint Genome Institute"/>
            <person name="Kappler U."/>
            <person name="Huntemann M."/>
            <person name="Han J."/>
            <person name="Chen A."/>
            <person name="Kyrpides N."/>
            <person name="Mavromatis K."/>
            <person name="Markowitz V."/>
            <person name="Palaniappan K."/>
            <person name="Ivanova N."/>
            <person name="Schaumberg A."/>
            <person name="Pati A."/>
            <person name="Liolios K."/>
            <person name="Nordberg H.P."/>
            <person name="Cantor M.N."/>
            <person name="Hua S.X."/>
            <person name="Woyke T."/>
        </authorList>
    </citation>
    <scope>NUCLEOTIDE SEQUENCE [LARGE SCALE GENOMIC DNA]</scope>
    <source>
        <strain evidence="2">AL2</strain>
    </source>
</reference>
<dbReference type="STRING" id="717772.THIAE_09560"/>
<dbReference type="InterPro" id="IPR037107">
    <property type="entry name" value="Put_OMP_sf"/>
</dbReference>